<dbReference type="SMART" id="SM00020">
    <property type="entry name" value="Tryp_SPc"/>
    <property type="match status" value="1"/>
</dbReference>
<evidence type="ECO:0000313" key="12">
    <source>
        <dbReference type="Proteomes" id="UP001530400"/>
    </source>
</evidence>
<feature type="domain" description="Peptidase S1" evidence="10">
    <location>
        <begin position="79"/>
        <end position="319"/>
    </location>
</feature>
<evidence type="ECO:0000256" key="1">
    <source>
        <dbReference type="ARBA" id="ARBA00004613"/>
    </source>
</evidence>
<dbReference type="CDD" id="cd00190">
    <property type="entry name" value="Tryp_SPc"/>
    <property type="match status" value="1"/>
</dbReference>
<keyword evidence="8" id="KW-0720">Serine protease</keyword>
<keyword evidence="7" id="KW-0325">Glycoprotein</keyword>
<accession>A0ABD3QHX5</accession>
<dbReference type="AlphaFoldDB" id="A0ABD3QHX5"/>
<dbReference type="InterPro" id="IPR009003">
    <property type="entry name" value="Peptidase_S1_PA"/>
</dbReference>
<keyword evidence="8" id="KW-0378">Hydrolase</keyword>
<feature type="signal peptide" evidence="9">
    <location>
        <begin position="1"/>
        <end position="24"/>
    </location>
</feature>
<dbReference type="Pfam" id="PF00089">
    <property type="entry name" value="Trypsin"/>
    <property type="match status" value="1"/>
</dbReference>
<reference evidence="11 12" key="1">
    <citation type="submission" date="2024-10" db="EMBL/GenBank/DDBJ databases">
        <title>Updated reference genomes for cyclostephanoid diatoms.</title>
        <authorList>
            <person name="Roberts W.R."/>
            <person name="Alverson A.J."/>
        </authorList>
    </citation>
    <scope>NUCLEOTIDE SEQUENCE [LARGE SCALE GENOMIC DNA]</scope>
    <source>
        <strain evidence="11 12">AJA010-31</strain>
    </source>
</reference>
<evidence type="ECO:0000256" key="8">
    <source>
        <dbReference type="RuleBase" id="RU363034"/>
    </source>
</evidence>
<dbReference type="GO" id="GO:0006508">
    <property type="term" value="P:proteolysis"/>
    <property type="evidence" value="ECO:0007669"/>
    <property type="project" value="UniProtKB-KW"/>
</dbReference>
<gene>
    <name evidence="11" type="ORF">ACHAWO_002392</name>
</gene>
<evidence type="ECO:0000256" key="9">
    <source>
        <dbReference type="SAM" id="SignalP"/>
    </source>
</evidence>
<evidence type="ECO:0000256" key="7">
    <source>
        <dbReference type="ARBA" id="ARBA00023180"/>
    </source>
</evidence>
<dbReference type="PROSITE" id="PS51257">
    <property type="entry name" value="PROKAR_LIPOPROTEIN"/>
    <property type="match status" value="1"/>
</dbReference>
<sequence length="334" mass="36777">MKRSNLLLVPCTVGVALLSSSCEAAIRGQVQSQPIEIDEEERSRHVHPQEFFRDVDLVDSQQENTSSPHRELIPKSTRIIGGRVAADNRYRYTVSLQANGVHFCGGVLVAIDTVLTAAHCTNQVSESSTPITVVVGRHDLSSSEGEELAVEEELVHPKHLQTVEYDNDFALLFLKRPTTSKVDFVTLNHGSSRPTRNQSVKVLGWGDTDVTKRSEGSDLLNEASLRIIPNQRCNDVEGYWSGMFVSFNGYIADSMVCAAFQDRDACQGDSGGPLIVKGSNGDEDLLVGLVSWGLGCANDFPGVYSRVSSGYNWIRREVCKRSILPPEKFDCEPF</sequence>
<keyword evidence="8" id="KW-0645">Protease</keyword>
<dbReference type="Gene3D" id="2.40.10.10">
    <property type="entry name" value="Trypsin-like serine proteases"/>
    <property type="match status" value="1"/>
</dbReference>
<comment type="subcellular location">
    <subcellularLocation>
        <location evidence="1">Secreted</location>
    </subcellularLocation>
</comment>
<evidence type="ECO:0000256" key="3">
    <source>
        <dbReference type="ARBA" id="ARBA00022525"/>
    </source>
</evidence>
<feature type="chain" id="PRO_5044847469" description="Peptidase S1 domain-containing protein" evidence="9">
    <location>
        <begin position="25"/>
        <end position="334"/>
    </location>
</feature>
<dbReference type="PROSITE" id="PS00135">
    <property type="entry name" value="TRYPSIN_SER"/>
    <property type="match status" value="1"/>
</dbReference>
<name>A0ABD3QHX5_9STRA</name>
<comment type="caution">
    <text evidence="11">The sequence shown here is derived from an EMBL/GenBank/DDBJ whole genome shotgun (WGS) entry which is preliminary data.</text>
</comment>
<dbReference type="InterPro" id="IPR033116">
    <property type="entry name" value="TRYPSIN_SER"/>
</dbReference>
<dbReference type="SUPFAM" id="SSF50494">
    <property type="entry name" value="Trypsin-like serine proteases"/>
    <property type="match status" value="1"/>
</dbReference>
<dbReference type="GO" id="GO:0005576">
    <property type="term" value="C:extracellular region"/>
    <property type="evidence" value="ECO:0007669"/>
    <property type="project" value="UniProtKB-SubCell"/>
</dbReference>
<keyword evidence="5" id="KW-0843">Virulence</keyword>
<dbReference type="PROSITE" id="PS00134">
    <property type="entry name" value="TRYPSIN_HIS"/>
    <property type="match status" value="1"/>
</dbReference>
<organism evidence="11 12">
    <name type="scientific">Cyclotella atomus</name>
    <dbReference type="NCBI Taxonomy" id="382360"/>
    <lineage>
        <taxon>Eukaryota</taxon>
        <taxon>Sar</taxon>
        <taxon>Stramenopiles</taxon>
        <taxon>Ochrophyta</taxon>
        <taxon>Bacillariophyta</taxon>
        <taxon>Coscinodiscophyceae</taxon>
        <taxon>Thalassiosirophycidae</taxon>
        <taxon>Stephanodiscales</taxon>
        <taxon>Stephanodiscaceae</taxon>
        <taxon>Cyclotella</taxon>
    </lineage>
</organism>
<dbReference type="Proteomes" id="UP001530400">
    <property type="component" value="Unassembled WGS sequence"/>
</dbReference>
<evidence type="ECO:0000256" key="6">
    <source>
        <dbReference type="ARBA" id="ARBA00023157"/>
    </source>
</evidence>
<keyword evidence="4 9" id="KW-0732">Signal</keyword>
<dbReference type="InterPro" id="IPR043504">
    <property type="entry name" value="Peptidase_S1_PA_chymotrypsin"/>
</dbReference>
<dbReference type="FunFam" id="2.40.10.10:FF:000054">
    <property type="entry name" value="Complement C1r subcomponent"/>
    <property type="match status" value="1"/>
</dbReference>
<dbReference type="EMBL" id="JALLPJ020000183">
    <property type="protein sequence ID" value="KAL3799498.1"/>
    <property type="molecule type" value="Genomic_DNA"/>
</dbReference>
<evidence type="ECO:0000313" key="11">
    <source>
        <dbReference type="EMBL" id="KAL3799498.1"/>
    </source>
</evidence>
<proteinExistence type="inferred from homology"/>
<evidence type="ECO:0000256" key="2">
    <source>
        <dbReference type="ARBA" id="ARBA00007664"/>
    </source>
</evidence>
<dbReference type="InterPro" id="IPR001254">
    <property type="entry name" value="Trypsin_dom"/>
</dbReference>
<dbReference type="PROSITE" id="PS50240">
    <property type="entry name" value="TRYPSIN_DOM"/>
    <property type="match status" value="1"/>
</dbReference>
<evidence type="ECO:0000259" key="10">
    <source>
        <dbReference type="PROSITE" id="PS50240"/>
    </source>
</evidence>
<keyword evidence="12" id="KW-1185">Reference proteome</keyword>
<keyword evidence="6" id="KW-1015">Disulfide bond</keyword>
<dbReference type="PRINTS" id="PR00722">
    <property type="entry name" value="CHYMOTRYPSIN"/>
</dbReference>
<evidence type="ECO:0000256" key="4">
    <source>
        <dbReference type="ARBA" id="ARBA00022729"/>
    </source>
</evidence>
<dbReference type="PANTHER" id="PTHR24276:SF91">
    <property type="entry name" value="AT26814P-RELATED"/>
    <property type="match status" value="1"/>
</dbReference>
<dbReference type="InterPro" id="IPR050430">
    <property type="entry name" value="Peptidase_S1"/>
</dbReference>
<dbReference type="InterPro" id="IPR001314">
    <property type="entry name" value="Peptidase_S1A"/>
</dbReference>
<dbReference type="FunFam" id="2.40.10.10:FF:000068">
    <property type="entry name" value="transmembrane protease serine 2"/>
    <property type="match status" value="1"/>
</dbReference>
<evidence type="ECO:0000256" key="5">
    <source>
        <dbReference type="ARBA" id="ARBA00023026"/>
    </source>
</evidence>
<dbReference type="InterPro" id="IPR018114">
    <property type="entry name" value="TRYPSIN_HIS"/>
</dbReference>
<comment type="similarity">
    <text evidence="2">Belongs to the peptidase S1 family.</text>
</comment>
<protein>
    <recommendedName>
        <fullName evidence="10">Peptidase S1 domain-containing protein</fullName>
    </recommendedName>
</protein>
<dbReference type="PANTHER" id="PTHR24276">
    <property type="entry name" value="POLYSERASE-RELATED"/>
    <property type="match status" value="1"/>
</dbReference>
<keyword evidence="3" id="KW-0964">Secreted</keyword>
<dbReference type="GO" id="GO:0008236">
    <property type="term" value="F:serine-type peptidase activity"/>
    <property type="evidence" value="ECO:0007669"/>
    <property type="project" value="UniProtKB-KW"/>
</dbReference>